<evidence type="ECO:0000313" key="2">
    <source>
        <dbReference type="EMBL" id="CAG8622660.1"/>
    </source>
</evidence>
<feature type="non-terminal residue" evidence="2">
    <location>
        <position position="299"/>
    </location>
</feature>
<feature type="compositionally biased region" description="Basic residues" evidence="1">
    <location>
        <begin position="219"/>
        <end position="228"/>
    </location>
</feature>
<dbReference type="Proteomes" id="UP000789572">
    <property type="component" value="Unassembled WGS sequence"/>
</dbReference>
<dbReference type="AlphaFoldDB" id="A0A9N9D4M2"/>
<protein>
    <submittedName>
        <fullName evidence="2">6954_t:CDS:1</fullName>
    </submittedName>
</protein>
<comment type="caution">
    <text evidence="2">The sequence shown here is derived from an EMBL/GenBank/DDBJ whole genome shotgun (WGS) entry which is preliminary data.</text>
</comment>
<organism evidence="2 3">
    <name type="scientific">Paraglomus occultum</name>
    <dbReference type="NCBI Taxonomy" id="144539"/>
    <lineage>
        <taxon>Eukaryota</taxon>
        <taxon>Fungi</taxon>
        <taxon>Fungi incertae sedis</taxon>
        <taxon>Mucoromycota</taxon>
        <taxon>Glomeromycotina</taxon>
        <taxon>Glomeromycetes</taxon>
        <taxon>Paraglomerales</taxon>
        <taxon>Paraglomeraceae</taxon>
        <taxon>Paraglomus</taxon>
    </lineage>
</organism>
<feature type="compositionally biased region" description="Basic residues" evidence="1">
    <location>
        <begin position="251"/>
        <end position="264"/>
    </location>
</feature>
<feature type="compositionally biased region" description="Polar residues" evidence="1">
    <location>
        <begin position="194"/>
        <end position="216"/>
    </location>
</feature>
<reference evidence="2" key="1">
    <citation type="submission" date="2021-06" db="EMBL/GenBank/DDBJ databases">
        <authorList>
            <person name="Kallberg Y."/>
            <person name="Tangrot J."/>
            <person name="Rosling A."/>
        </authorList>
    </citation>
    <scope>NUCLEOTIDE SEQUENCE</scope>
    <source>
        <strain evidence="2">IA702</strain>
    </source>
</reference>
<feature type="compositionally biased region" description="Polar residues" evidence="1">
    <location>
        <begin position="171"/>
        <end position="180"/>
    </location>
</feature>
<feature type="compositionally biased region" description="Acidic residues" evidence="1">
    <location>
        <begin position="281"/>
        <end position="290"/>
    </location>
</feature>
<evidence type="ECO:0000256" key="1">
    <source>
        <dbReference type="SAM" id="MobiDB-lite"/>
    </source>
</evidence>
<proteinExistence type="predicted"/>
<gene>
    <name evidence="2" type="ORF">POCULU_LOCUS8497</name>
</gene>
<feature type="compositionally biased region" description="Basic and acidic residues" evidence="1">
    <location>
        <begin position="23"/>
        <end position="32"/>
    </location>
</feature>
<feature type="compositionally biased region" description="Basic and acidic residues" evidence="1">
    <location>
        <begin position="230"/>
        <end position="250"/>
    </location>
</feature>
<name>A0A9N9D4M2_9GLOM</name>
<feature type="region of interest" description="Disordered" evidence="1">
    <location>
        <begin position="1"/>
        <end position="32"/>
    </location>
</feature>
<keyword evidence="3" id="KW-1185">Reference proteome</keyword>
<sequence>MPKTRSKANKKINSDGEDIATADIRDSTTRHTREELIVVVPPVSQRMRARRMIRISESEESDVIVVEGGEKKDEDESHIDTSEDEEYNSGHSSPSSTSYTASFQSTIRSLSSEEHEQSPTRPKRRAAKRKINYNEEAAYKVLENIVPEAAKINGVENAGGDSEEEAYVEVSSDTQNNINPSLKRRKSHRDTIHVLSSSDSECHKNTSSASDNTTIGLSRIRRKGRTRVKSSSDDELKPMDVDENNSEEKGKKKNKLLRSKRRLRNSKENDSEADRNKETEDHDESSDDDFVPTKSRKLT</sequence>
<feature type="region of interest" description="Disordered" evidence="1">
    <location>
        <begin position="151"/>
        <end position="299"/>
    </location>
</feature>
<feature type="compositionally biased region" description="Basic and acidic residues" evidence="1">
    <location>
        <begin position="68"/>
        <end position="81"/>
    </location>
</feature>
<evidence type="ECO:0000313" key="3">
    <source>
        <dbReference type="Proteomes" id="UP000789572"/>
    </source>
</evidence>
<accession>A0A9N9D4M2</accession>
<feature type="compositionally biased region" description="Basic residues" evidence="1">
    <location>
        <begin position="121"/>
        <end position="131"/>
    </location>
</feature>
<feature type="region of interest" description="Disordered" evidence="1">
    <location>
        <begin position="53"/>
        <end position="132"/>
    </location>
</feature>
<feature type="compositionally biased region" description="Low complexity" evidence="1">
    <location>
        <begin position="89"/>
        <end position="106"/>
    </location>
</feature>
<feature type="compositionally biased region" description="Basic residues" evidence="1">
    <location>
        <begin position="1"/>
        <end position="10"/>
    </location>
</feature>
<dbReference type="EMBL" id="CAJVPJ010002490">
    <property type="protein sequence ID" value="CAG8622660.1"/>
    <property type="molecule type" value="Genomic_DNA"/>
</dbReference>
<feature type="compositionally biased region" description="Basic and acidic residues" evidence="1">
    <location>
        <begin position="265"/>
        <end position="280"/>
    </location>
</feature>